<organism evidence="2 3">
    <name type="scientific">Candidatus Magasanikbacteria bacterium GW2011_GWC2_45_8</name>
    <dbReference type="NCBI Taxonomy" id="1619050"/>
    <lineage>
        <taxon>Bacteria</taxon>
        <taxon>Candidatus Magasanikiibacteriota</taxon>
    </lineage>
</organism>
<dbReference type="Gene3D" id="1.10.1200.10">
    <property type="entry name" value="ACP-like"/>
    <property type="match status" value="1"/>
</dbReference>
<gene>
    <name evidence="2" type="ORF">UX20_C0011G0011</name>
</gene>
<protein>
    <submittedName>
        <fullName evidence="2">Acyl carrier protein</fullName>
    </submittedName>
</protein>
<name>A0A0G1QYW8_9BACT</name>
<dbReference type="InterPro" id="IPR036736">
    <property type="entry name" value="ACP-like_sf"/>
</dbReference>
<dbReference type="SUPFAM" id="SSF47336">
    <property type="entry name" value="ACP-like"/>
    <property type="match status" value="1"/>
</dbReference>
<evidence type="ECO:0000313" key="3">
    <source>
        <dbReference type="Proteomes" id="UP000034911"/>
    </source>
</evidence>
<reference evidence="2 3" key="1">
    <citation type="journal article" date="2015" name="Nature">
        <title>rRNA introns, odd ribosomes, and small enigmatic genomes across a large radiation of phyla.</title>
        <authorList>
            <person name="Brown C.T."/>
            <person name="Hug L.A."/>
            <person name="Thomas B.C."/>
            <person name="Sharon I."/>
            <person name="Castelle C.J."/>
            <person name="Singh A."/>
            <person name="Wilkins M.J."/>
            <person name="Williams K.H."/>
            <person name="Banfield J.F."/>
        </authorList>
    </citation>
    <scope>NUCLEOTIDE SEQUENCE [LARGE SCALE GENOMIC DNA]</scope>
</reference>
<comment type="caution">
    <text evidence="2">The sequence shown here is derived from an EMBL/GenBank/DDBJ whole genome shotgun (WGS) entry which is preliminary data.</text>
</comment>
<accession>A0A0G1QYW8</accession>
<dbReference type="AlphaFoldDB" id="A0A0G1QYW8"/>
<sequence>MNKKIEEKLAKIIKEIFGVKITDSLSMDSVEGWDSLRHIQLMAKIEKEFDIEIDFQDTLAMTNIKSIKEIIEKYTDKK</sequence>
<dbReference type="InterPro" id="IPR009081">
    <property type="entry name" value="PP-bd_ACP"/>
</dbReference>
<dbReference type="EMBL" id="LCLH01000011">
    <property type="protein sequence ID" value="KKU13880.1"/>
    <property type="molecule type" value="Genomic_DNA"/>
</dbReference>
<dbReference type="PROSITE" id="PS50075">
    <property type="entry name" value="CARRIER"/>
    <property type="match status" value="1"/>
</dbReference>
<evidence type="ECO:0000259" key="1">
    <source>
        <dbReference type="PROSITE" id="PS50075"/>
    </source>
</evidence>
<dbReference type="STRING" id="1619050.UX20_C0011G0011"/>
<dbReference type="Proteomes" id="UP000034911">
    <property type="component" value="Unassembled WGS sequence"/>
</dbReference>
<dbReference type="Pfam" id="PF00550">
    <property type="entry name" value="PP-binding"/>
    <property type="match status" value="1"/>
</dbReference>
<feature type="domain" description="Carrier" evidence="1">
    <location>
        <begin position="1"/>
        <end position="78"/>
    </location>
</feature>
<evidence type="ECO:0000313" key="2">
    <source>
        <dbReference type="EMBL" id="KKU13880.1"/>
    </source>
</evidence>
<proteinExistence type="predicted"/>